<dbReference type="Proteomes" id="UP000319671">
    <property type="component" value="Unassembled WGS sequence"/>
</dbReference>
<evidence type="ECO:0000259" key="3">
    <source>
        <dbReference type="Pfam" id="PF00248"/>
    </source>
</evidence>
<feature type="domain" description="NADP-dependent oxidoreductase" evidence="3">
    <location>
        <begin position="16"/>
        <end position="306"/>
    </location>
</feature>
<feature type="compositionally biased region" description="Basic and acidic residues" evidence="2">
    <location>
        <begin position="314"/>
        <end position="325"/>
    </location>
</feature>
<accession>A0A561CQY7</accession>
<evidence type="ECO:0000256" key="1">
    <source>
        <dbReference type="ARBA" id="ARBA00023002"/>
    </source>
</evidence>
<dbReference type="GO" id="GO:0005829">
    <property type="term" value="C:cytosol"/>
    <property type="evidence" value="ECO:0007669"/>
    <property type="project" value="TreeGrafter"/>
</dbReference>
<dbReference type="PANTHER" id="PTHR43364">
    <property type="entry name" value="NADH-SPECIFIC METHYLGLYOXAL REDUCTASE-RELATED"/>
    <property type="match status" value="1"/>
</dbReference>
<dbReference type="InterPro" id="IPR020471">
    <property type="entry name" value="AKR"/>
</dbReference>
<protein>
    <submittedName>
        <fullName evidence="4">Aryl-alcohol dehydrogenase-like predicted oxidoreductase</fullName>
    </submittedName>
</protein>
<evidence type="ECO:0000313" key="5">
    <source>
        <dbReference type="Proteomes" id="UP000319671"/>
    </source>
</evidence>
<keyword evidence="1" id="KW-0560">Oxidoreductase</keyword>
<evidence type="ECO:0000256" key="2">
    <source>
        <dbReference type="SAM" id="MobiDB-lite"/>
    </source>
</evidence>
<dbReference type="FunFam" id="3.20.20.100:FF:000004">
    <property type="entry name" value="Oxidoreductase, aldo/keto reductase"/>
    <property type="match status" value="1"/>
</dbReference>
<proteinExistence type="predicted"/>
<gene>
    <name evidence="4" type="ORF">FB550_11544</name>
</gene>
<dbReference type="Pfam" id="PF00248">
    <property type="entry name" value="Aldo_ket_red"/>
    <property type="match status" value="1"/>
</dbReference>
<dbReference type="CDD" id="cd19087">
    <property type="entry name" value="AKR_AKR12A1_B1_C1"/>
    <property type="match status" value="1"/>
</dbReference>
<organism evidence="4 5">
    <name type="scientific">Neobacillus bataviensis</name>
    <dbReference type="NCBI Taxonomy" id="220685"/>
    <lineage>
        <taxon>Bacteria</taxon>
        <taxon>Bacillati</taxon>
        <taxon>Bacillota</taxon>
        <taxon>Bacilli</taxon>
        <taxon>Bacillales</taxon>
        <taxon>Bacillaceae</taxon>
        <taxon>Neobacillus</taxon>
    </lineage>
</organism>
<dbReference type="RefSeq" id="WP_144567569.1">
    <property type="nucleotide sequence ID" value="NZ_VIVN01000015.1"/>
</dbReference>
<dbReference type="InterPro" id="IPR050523">
    <property type="entry name" value="AKR_Detox_Biosynth"/>
</dbReference>
<dbReference type="PRINTS" id="PR00069">
    <property type="entry name" value="ALDKETRDTASE"/>
</dbReference>
<dbReference type="InterPro" id="IPR036812">
    <property type="entry name" value="NAD(P)_OxRdtase_dom_sf"/>
</dbReference>
<dbReference type="PANTHER" id="PTHR43364:SF4">
    <property type="entry name" value="NAD(P)-LINKED OXIDOREDUCTASE SUPERFAMILY PROTEIN"/>
    <property type="match status" value="1"/>
</dbReference>
<keyword evidence="5" id="KW-1185">Reference proteome</keyword>
<reference evidence="4 5" key="1">
    <citation type="submission" date="2019-06" db="EMBL/GenBank/DDBJ databases">
        <title>Sorghum-associated microbial communities from plants grown in Nebraska, USA.</title>
        <authorList>
            <person name="Schachtman D."/>
        </authorList>
    </citation>
    <scope>NUCLEOTIDE SEQUENCE [LARGE SCALE GENOMIC DNA]</scope>
    <source>
        <strain evidence="4 5">2482</strain>
    </source>
</reference>
<dbReference type="GO" id="GO:0016491">
    <property type="term" value="F:oxidoreductase activity"/>
    <property type="evidence" value="ECO:0007669"/>
    <property type="project" value="UniProtKB-KW"/>
</dbReference>
<dbReference type="Gene3D" id="3.20.20.100">
    <property type="entry name" value="NADP-dependent oxidoreductase domain"/>
    <property type="match status" value="1"/>
</dbReference>
<name>A0A561CQY7_9BACI</name>
<comment type="caution">
    <text evidence="4">The sequence shown here is derived from an EMBL/GenBank/DDBJ whole genome shotgun (WGS) entry which is preliminary data.</text>
</comment>
<dbReference type="AlphaFoldDB" id="A0A561CQY7"/>
<dbReference type="InterPro" id="IPR023210">
    <property type="entry name" value="NADP_OxRdtase_dom"/>
</dbReference>
<evidence type="ECO:0000313" key="4">
    <source>
        <dbReference type="EMBL" id="TWD93407.1"/>
    </source>
</evidence>
<dbReference type="EMBL" id="VIVN01000015">
    <property type="protein sequence ID" value="TWD93407.1"/>
    <property type="molecule type" value="Genomic_DNA"/>
</dbReference>
<dbReference type="SUPFAM" id="SSF51430">
    <property type="entry name" value="NAD(P)-linked oxidoreductase"/>
    <property type="match status" value="1"/>
</dbReference>
<feature type="region of interest" description="Disordered" evidence="2">
    <location>
        <begin position="306"/>
        <end position="325"/>
    </location>
</feature>
<sequence length="325" mass="36524">MEYRTVGKTGIQVSNLCFGAMSFGGDADEETSKAMYQRCREAGINFFDTADVYGRSEEILGECIAHERDEIVLTSKVFWNTGADVNARGLSRKHMMQGIENSLRRLKTDYIDFYFVHDFDEQTPMEETLRTLDDLQRQGKILYPAVSNWAAWQISKALGISAKEQLARFELIQPMYNLVKRQAEVEILPMAASEQIGVITYSPLGAGLLSGKYGVNKRPEQGRLVQNARYGDRYGSDEDFVTAELFTKYAQEHDVKPATLSVAWVKANPAVTAPIIGARNLDQLEDSLAAADFNMTEEMYAEITNLSRTPSPATDRREVLTGKWK</sequence>